<organism evidence="7 8">
    <name type="scientific">Pseudonocardia benzenivorans</name>
    <dbReference type="NCBI Taxonomy" id="228005"/>
    <lineage>
        <taxon>Bacteria</taxon>
        <taxon>Bacillati</taxon>
        <taxon>Actinomycetota</taxon>
        <taxon>Actinomycetes</taxon>
        <taxon>Pseudonocardiales</taxon>
        <taxon>Pseudonocardiaceae</taxon>
        <taxon>Pseudonocardia</taxon>
    </lineage>
</organism>
<dbReference type="Gene3D" id="3.40.50.300">
    <property type="entry name" value="P-loop containing nucleotide triphosphate hydrolases"/>
    <property type="match status" value="1"/>
</dbReference>
<dbReference type="EMBL" id="JBHTMB010000044">
    <property type="protein sequence ID" value="MFD1232950.1"/>
    <property type="molecule type" value="Genomic_DNA"/>
</dbReference>
<dbReference type="InterPro" id="IPR013563">
    <property type="entry name" value="Oligopep_ABC_C"/>
</dbReference>
<dbReference type="PANTHER" id="PTHR43776:SF7">
    <property type="entry name" value="D,D-DIPEPTIDE TRANSPORT ATP-BINDING PROTEIN DDPF-RELATED"/>
    <property type="match status" value="1"/>
</dbReference>
<evidence type="ECO:0000259" key="6">
    <source>
        <dbReference type="PROSITE" id="PS50893"/>
    </source>
</evidence>
<evidence type="ECO:0000256" key="5">
    <source>
        <dbReference type="SAM" id="MobiDB-lite"/>
    </source>
</evidence>
<dbReference type="CDD" id="cd03257">
    <property type="entry name" value="ABC_NikE_OppD_transporters"/>
    <property type="match status" value="1"/>
</dbReference>
<keyword evidence="2" id="KW-0813">Transport</keyword>
<protein>
    <submittedName>
        <fullName evidence="7">ABC transporter ATP-binding protein</fullName>
    </submittedName>
</protein>
<dbReference type="PROSITE" id="PS50893">
    <property type="entry name" value="ABC_TRANSPORTER_2"/>
    <property type="match status" value="1"/>
</dbReference>
<evidence type="ECO:0000256" key="3">
    <source>
        <dbReference type="ARBA" id="ARBA00022741"/>
    </source>
</evidence>
<reference evidence="8" key="1">
    <citation type="journal article" date="2019" name="Int. J. Syst. Evol. Microbiol.">
        <title>The Global Catalogue of Microorganisms (GCM) 10K type strain sequencing project: providing services to taxonomists for standard genome sequencing and annotation.</title>
        <authorList>
            <consortium name="The Broad Institute Genomics Platform"/>
            <consortium name="The Broad Institute Genome Sequencing Center for Infectious Disease"/>
            <person name="Wu L."/>
            <person name="Ma J."/>
        </authorList>
    </citation>
    <scope>NUCLEOTIDE SEQUENCE [LARGE SCALE GENOMIC DNA]</scope>
    <source>
        <strain evidence="8">CCUG 49018</strain>
    </source>
</reference>
<gene>
    <name evidence="7" type="ORF">ACFQ34_06595</name>
</gene>
<dbReference type="RefSeq" id="WP_346091910.1">
    <property type="nucleotide sequence ID" value="NZ_BAABKS010000043.1"/>
</dbReference>
<sequence>MSSTTDMSTDTGSVLEKTRDDRSADDVVLRLEDLVVEFPAGAGQVVHAVSGINLEVRRGETLGLVGESGCGKSTTGRAIMQLPRPTGGSVHFDGRDLAALSPEEVRKLRPKLQMIFQDPISSLNPRRRIPDIVGDPLVVWGRGADKDKVVPDVLRAVGLDPDQVADRRPHQFSGGQCQRVSVARALVLEPEVLICDEPVSALDVSVQAQILNLLEDMKARYGLTLVFIAHDLGVVRNISDRVAVMYLGRICELGPTEALFDAPVHPYTRLLVSSIPSMEGAQRGEVGTGEMPSPVSPPSGCRFRTRCPLATDRCADEVPQMREVAPGRFTACHHPVLDTAVGEPIAPAVTAVPTTPLTASNGAGSNGAGSNGAASSRTES</sequence>
<dbReference type="Proteomes" id="UP001597182">
    <property type="component" value="Unassembled WGS sequence"/>
</dbReference>
<keyword evidence="4 7" id="KW-0067">ATP-binding</keyword>
<dbReference type="InterPro" id="IPR017871">
    <property type="entry name" value="ABC_transporter-like_CS"/>
</dbReference>
<feature type="region of interest" description="Disordered" evidence="5">
    <location>
        <begin position="357"/>
        <end position="380"/>
    </location>
</feature>
<evidence type="ECO:0000256" key="1">
    <source>
        <dbReference type="ARBA" id="ARBA00005417"/>
    </source>
</evidence>
<evidence type="ECO:0000313" key="7">
    <source>
        <dbReference type="EMBL" id="MFD1232950.1"/>
    </source>
</evidence>
<comment type="similarity">
    <text evidence="1">Belongs to the ABC transporter superfamily.</text>
</comment>
<feature type="compositionally biased region" description="Low complexity" evidence="5">
    <location>
        <begin position="371"/>
        <end position="380"/>
    </location>
</feature>
<feature type="region of interest" description="Disordered" evidence="5">
    <location>
        <begin position="1"/>
        <end position="22"/>
    </location>
</feature>
<evidence type="ECO:0000313" key="8">
    <source>
        <dbReference type="Proteomes" id="UP001597182"/>
    </source>
</evidence>
<feature type="compositionally biased region" description="Low complexity" evidence="5">
    <location>
        <begin position="1"/>
        <end position="13"/>
    </location>
</feature>
<evidence type="ECO:0000256" key="4">
    <source>
        <dbReference type="ARBA" id="ARBA00022840"/>
    </source>
</evidence>
<dbReference type="NCBIfam" id="TIGR01727">
    <property type="entry name" value="oligo_HPY"/>
    <property type="match status" value="1"/>
</dbReference>
<dbReference type="GO" id="GO:0005524">
    <property type="term" value="F:ATP binding"/>
    <property type="evidence" value="ECO:0007669"/>
    <property type="project" value="UniProtKB-KW"/>
</dbReference>
<keyword evidence="3" id="KW-0547">Nucleotide-binding</keyword>
<dbReference type="InterPro" id="IPR003593">
    <property type="entry name" value="AAA+_ATPase"/>
</dbReference>
<dbReference type="InterPro" id="IPR003439">
    <property type="entry name" value="ABC_transporter-like_ATP-bd"/>
</dbReference>
<dbReference type="PROSITE" id="PS00211">
    <property type="entry name" value="ABC_TRANSPORTER_1"/>
    <property type="match status" value="1"/>
</dbReference>
<keyword evidence="8" id="KW-1185">Reference proteome</keyword>
<name>A0ABW3VE88_9PSEU</name>
<accession>A0ABW3VE88</accession>
<feature type="domain" description="ABC transporter" evidence="6">
    <location>
        <begin position="29"/>
        <end position="272"/>
    </location>
</feature>
<dbReference type="SUPFAM" id="SSF52540">
    <property type="entry name" value="P-loop containing nucleoside triphosphate hydrolases"/>
    <property type="match status" value="1"/>
</dbReference>
<dbReference type="InterPro" id="IPR027417">
    <property type="entry name" value="P-loop_NTPase"/>
</dbReference>
<dbReference type="InterPro" id="IPR050319">
    <property type="entry name" value="ABC_transp_ATP-bind"/>
</dbReference>
<evidence type="ECO:0000256" key="2">
    <source>
        <dbReference type="ARBA" id="ARBA00022448"/>
    </source>
</evidence>
<dbReference type="Pfam" id="PF00005">
    <property type="entry name" value="ABC_tran"/>
    <property type="match status" value="1"/>
</dbReference>
<comment type="caution">
    <text evidence="7">The sequence shown here is derived from an EMBL/GenBank/DDBJ whole genome shotgun (WGS) entry which is preliminary data.</text>
</comment>
<proteinExistence type="inferred from homology"/>
<feature type="region of interest" description="Disordered" evidence="5">
    <location>
        <begin position="281"/>
        <end position="300"/>
    </location>
</feature>
<dbReference type="Pfam" id="PF08352">
    <property type="entry name" value="oligo_HPY"/>
    <property type="match status" value="1"/>
</dbReference>
<dbReference type="SMART" id="SM00382">
    <property type="entry name" value="AAA"/>
    <property type="match status" value="1"/>
</dbReference>
<dbReference type="PANTHER" id="PTHR43776">
    <property type="entry name" value="TRANSPORT ATP-BINDING PROTEIN"/>
    <property type="match status" value="1"/>
</dbReference>